<dbReference type="SUPFAM" id="SSF52172">
    <property type="entry name" value="CheY-like"/>
    <property type="match status" value="1"/>
</dbReference>
<feature type="compositionally biased region" description="Basic residues" evidence="8">
    <location>
        <begin position="134"/>
        <end position="143"/>
    </location>
</feature>
<dbReference type="PANTHER" id="PTHR42872:SF6">
    <property type="entry name" value="PROTEIN-GLUTAMATE METHYLESTERASE_PROTEIN-GLUTAMINE GLUTAMINASE"/>
    <property type="match status" value="1"/>
</dbReference>
<comment type="domain">
    <text evidence="5">Contains a C-terminal catalytic domain, and an N-terminal region which modulates catalytic activity.</text>
</comment>
<reference evidence="12" key="1">
    <citation type="submission" date="2016-10" db="EMBL/GenBank/DDBJ databases">
        <authorList>
            <person name="Varghese N."/>
            <person name="Submissions S."/>
        </authorList>
    </citation>
    <scope>NUCLEOTIDE SEQUENCE [LARGE SCALE GENOMIC DNA]</scope>
    <source>
        <strain evidence="12">DSM 7165</strain>
    </source>
</reference>
<evidence type="ECO:0000256" key="6">
    <source>
        <dbReference type="PROSITE-ProRule" id="PRU00050"/>
    </source>
</evidence>
<evidence type="ECO:0000256" key="3">
    <source>
        <dbReference type="ARBA" id="ARBA00022801"/>
    </source>
</evidence>
<keyword evidence="5 7" id="KW-0597">Phosphoprotein</keyword>
<dbReference type="InterPro" id="IPR008248">
    <property type="entry name" value="CheB-like"/>
</dbReference>
<evidence type="ECO:0000256" key="8">
    <source>
        <dbReference type="SAM" id="MobiDB-lite"/>
    </source>
</evidence>
<feature type="active site" evidence="5 6">
    <location>
        <position position="196"/>
    </location>
</feature>
<feature type="domain" description="Response regulatory" evidence="9">
    <location>
        <begin position="4"/>
        <end position="120"/>
    </location>
</feature>
<evidence type="ECO:0000313" key="12">
    <source>
        <dbReference type="Proteomes" id="UP000242999"/>
    </source>
</evidence>
<comment type="PTM">
    <text evidence="5">Phosphorylated by CheA. Phosphorylation of the N-terminal regulatory domain activates the methylesterase activity.</text>
</comment>
<keyword evidence="1 5" id="KW-0963">Cytoplasm</keyword>
<evidence type="ECO:0000256" key="1">
    <source>
        <dbReference type="ARBA" id="ARBA00022490"/>
    </source>
</evidence>
<dbReference type="Pfam" id="PF01339">
    <property type="entry name" value="CheB_methylest"/>
    <property type="match status" value="1"/>
</dbReference>
<dbReference type="GO" id="GO:0006935">
    <property type="term" value="P:chemotaxis"/>
    <property type="evidence" value="ECO:0007669"/>
    <property type="project" value="UniProtKB-UniRule"/>
</dbReference>
<dbReference type="SUPFAM" id="SSF52738">
    <property type="entry name" value="Methylesterase CheB, C-terminal domain"/>
    <property type="match status" value="1"/>
</dbReference>
<evidence type="ECO:0000313" key="11">
    <source>
        <dbReference type="EMBL" id="SEI64046.1"/>
    </source>
</evidence>
<evidence type="ECO:0000256" key="7">
    <source>
        <dbReference type="PROSITE-ProRule" id="PRU00169"/>
    </source>
</evidence>
<keyword evidence="3 5" id="KW-0378">Hydrolase</keyword>
<organism evidence="11 12">
    <name type="scientific">Allopseudospirillum japonicum</name>
    <dbReference type="NCBI Taxonomy" id="64971"/>
    <lineage>
        <taxon>Bacteria</taxon>
        <taxon>Pseudomonadati</taxon>
        <taxon>Pseudomonadota</taxon>
        <taxon>Gammaproteobacteria</taxon>
        <taxon>Oceanospirillales</taxon>
        <taxon>Oceanospirillaceae</taxon>
        <taxon>Allopseudospirillum</taxon>
    </lineage>
</organism>
<dbReference type="NCBIfam" id="NF001965">
    <property type="entry name" value="PRK00742.1"/>
    <property type="match status" value="1"/>
</dbReference>
<comment type="subcellular location">
    <subcellularLocation>
        <location evidence="5">Cytoplasm</location>
    </subcellularLocation>
</comment>
<dbReference type="OrthoDB" id="9793421at2"/>
<evidence type="ECO:0000256" key="2">
    <source>
        <dbReference type="ARBA" id="ARBA00022500"/>
    </source>
</evidence>
<dbReference type="GO" id="GO:0050568">
    <property type="term" value="F:protein-glutamine glutaminase activity"/>
    <property type="evidence" value="ECO:0007669"/>
    <property type="project" value="UniProtKB-UniRule"/>
</dbReference>
<dbReference type="GO" id="GO:0005737">
    <property type="term" value="C:cytoplasm"/>
    <property type="evidence" value="ECO:0007669"/>
    <property type="project" value="UniProtKB-SubCell"/>
</dbReference>
<dbReference type="Gene3D" id="3.40.50.2300">
    <property type="match status" value="1"/>
</dbReference>
<dbReference type="InterPro" id="IPR000673">
    <property type="entry name" value="Sig_transdc_resp-reg_Me-estase"/>
</dbReference>
<accession>A0A1H6SB49</accession>
<feature type="region of interest" description="Disordered" evidence="8">
    <location>
        <begin position="133"/>
        <end position="180"/>
    </location>
</feature>
<evidence type="ECO:0000259" key="10">
    <source>
        <dbReference type="PROSITE" id="PS50122"/>
    </source>
</evidence>
<name>A0A1H6SB49_9GAMM</name>
<dbReference type="PIRSF" id="PIRSF000876">
    <property type="entry name" value="RR_chemtxs_CheB"/>
    <property type="match status" value="1"/>
</dbReference>
<dbReference type="CDD" id="cd16432">
    <property type="entry name" value="CheB_Rec"/>
    <property type="match status" value="1"/>
</dbReference>
<dbReference type="EC" id="3.5.1.44" evidence="5"/>
<dbReference type="GO" id="GO:0008984">
    <property type="term" value="F:protein-glutamate methylesterase activity"/>
    <property type="evidence" value="ECO:0007669"/>
    <property type="project" value="UniProtKB-UniRule"/>
</dbReference>
<dbReference type="RefSeq" id="WP_093309394.1">
    <property type="nucleotide sequence ID" value="NZ_FNYH01000006.1"/>
</dbReference>
<feature type="modified residue" description="4-aspartylphosphate" evidence="5 7">
    <location>
        <position position="54"/>
    </location>
</feature>
<dbReference type="Pfam" id="PF00072">
    <property type="entry name" value="Response_reg"/>
    <property type="match status" value="1"/>
</dbReference>
<dbReference type="Proteomes" id="UP000242999">
    <property type="component" value="Unassembled WGS sequence"/>
</dbReference>
<evidence type="ECO:0000256" key="5">
    <source>
        <dbReference type="HAMAP-Rule" id="MF_00099"/>
    </source>
</evidence>
<dbReference type="PROSITE" id="PS50110">
    <property type="entry name" value="RESPONSE_REGULATORY"/>
    <property type="match status" value="1"/>
</dbReference>
<dbReference type="EC" id="3.1.1.61" evidence="5"/>
<dbReference type="CDD" id="cd17541">
    <property type="entry name" value="REC_CheB-like"/>
    <property type="match status" value="1"/>
</dbReference>
<comment type="catalytic activity">
    <reaction evidence="5">
        <text>L-glutaminyl-[protein] + H2O = L-glutamyl-[protein] + NH4(+)</text>
        <dbReference type="Rhea" id="RHEA:16441"/>
        <dbReference type="Rhea" id="RHEA-COMP:10207"/>
        <dbReference type="Rhea" id="RHEA-COMP:10208"/>
        <dbReference type="ChEBI" id="CHEBI:15377"/>
        <dbReference type="ChEBI" id="CHEBI:28938"/>
        <dbReference type="ChEBI" id="CHEBI:29973"/>
        <dbReference type="ChEBI" id="CHEBI:30011"/>
        <dbReference type="EC" id="3.5.1.44"/>
    </reaction>
</comment>
<dbReference type="SMART" id="SM00448">
    <property type="entry name" value="REC"/>
    <property type="match status" value="1"/>
</dbReference>
<feature type="compositionally biased region" description="Polar residues" evidence="8">
    <location>
        <begin position="154"/>
        <end position="178"/>
    </location>
</feature>
<protein>
    <recommendedName>
        <fullName evidence="5">Protein-glutamate methylesterase/protein-glutamine glutaminase</fullName>
        <ecNumber evidence="5">3.1.1.61</ecNumber>
        <ecNumber evidence="5">3.5.1.44</ecNumber>
    </recommendedName>
</protein>
<keyword evidence="12" id="KW-1185">Reference proteome</keyword>
<dbReference type="Gene3D" id="3.40.50.180">
    <property type="entry name" value="Methylesterase CheB, C-terminal domain"/>
    <property type="match status" value="1"/>
</dbReference>
<evidence type="ECO:0000256" key="4">
    <source>
        <dbReference type="ARBA" id="ARBA00048267"/>
    </source>
</evidence>
<feature type="domain" description="CheB-type methylesterase" evidence="10">
    <location>
        <begin position="184"/>
        <end position="377"/>
    </location>
</feature>
<evidence type="ECO:0000259" key="9">
    <source>
        <dbReference type="PROSITE" id="PS50110"/>
    </source>
</evidence>
<dbReference type="InterPro" id="IPR011006">
    <property type="entry name" value="CheY-like_superfamily"/>
</dbReference>
<gene>
    <name evidence="5" type="primary">cheB</name>
    <name evidence="11" type="ORF">SAMN05421831_10650</name>
</gene>
<feature type="compositionally biased region" description="Low complexity" evidence="8">
    <location>
        <begin position="144"/>
        <end position="153"/>
    </location>
</feature>
<comment type="similarity">
    <text evidence="5">Belongs to the CheB family.</text>
</comment>
<dbReference type="GO" id="GO:0000156">
    <property type="term" value="F:phosphorelay response regulator activity"/>
    <property type="evidence" value="ECO:0007669"/>
    <property type="project" value="InterPro"/>
</dbReference>
<keyword evidence="2 5" id="KW-0145">Chemotaxis</keyword>
<comment type="catalytic activity">
    <reaction evidence="4 5">
        <text>[protein]-L-glutamate 5-O-methyl ester + H2O = L-glutamyl-[protein] + methanol + H(+)</text>
        <dbReference type="Rhea" id="RHEA:23236"/>
        <dbReference type="Rhea" id="RHEA-COMP:10208"/>
        <dbReference type="Rhea" id="RHEA-COMP:10311"/>
        <dbReference type="ChEBI" id="CHEBI:15377"/>
        <dbReference type="ChEBI" id="CHEBI:15378"/>
        <dbReference type="ChEBI" id="CHEBI:17790"/>
        <dbReference type="ChEBI" id="CHEBI:29973"/>
        <dbReference type="ChEBI" id="CHEBI:82795"/>
        <dbReference type="EC" id="3.1.1.61"/>
    </reaction>
</comment>
<feature type="active site" evidence="5 6">
    <location>
        <position position="320"/>
    </location>
</feature>
<comment type="function">
    <text evidence="5">Involved in chemotaxis. Part of a chemotaxis signal transduction system that modulates chemotaxis in response to various stimuli. Catalyzes the demethylation of specific methylglutamate residues introduced into the chemoreceptors (methyl-accepting chemotaxis proteins or MCP) by CheR. Also mediates the irreversible deamidation of specific glutamine residues to glutamic acid.</text>
</comment>
<dbReference type="PROSITE" id="PS50122">
    <property type="entry name" value="CHEB"/>
    <property type="match status" value="1"/>
</dbReference>
<dbReference type="HAMAP" id="MF_00099">
    <property type="entry name" value="CheB_chemtxs"/>
    <property type="match status" value="1"/>
</dbReference>
<dbReference type="InterPro" id="IPR001789">
    <property type="entry name" value="Sig_transdc_resp-reg_receiver"/>
</dbReference>
<feature type="active site" evidence="5 6">
    <location>
        <position position="223"/>
    </location>
</feature>
<dbReference type="InterPro" id="IPR035909">
    <property type="entry name" value="CheB_C"/>
</dbReference>
<dbReference type="PANTHER" id="PTHR42872">
    <property type="entry name" value="PROTEIN-GLUTAMATE METHYLESTERASE/PROTEIN-GLUTAMINE GLUTAMINASE"/>
    <property type="match status" value="1"/>
</dbReference>
<dbReference type="AlphaFoldDB" id="A0A1H6SB49"/>
<sequence length="377" mass="41605">MSIRLLIVDDSALMRKQLRNFFTQTGDFELISARDGIDALEKIKTHPPDVITLDINMPNMDGLTCLSHIMAHHPCPVIMLSSLTEKGALATFEALELGAFDYVSKPDGTMSQNLERIFPELLQKIHAALQQKPKTAKQLRSRLRLQQTRSQPLEKTTPSRIFTKEQGQAKAQTQASARTQRRAFNQDKKLVLIGVSTGGPGTLEAILQGLPANFPYPIVVAQHMPARFTQVFADRLNRSCLLPVQEVSSPCAPEAGHVYIARGDADLRISKRGTQIRLLSVPSHSEYLWHPSVSLMVASALAVYRPQDLICVQLTGMGHDGAKEMAQAKMQGARTLAESEETAVVFGMPRALIEQQGATCILPNHEIAQQLIQWASC</sequence>
<dbReference type="STRING" id="64971.SAMN05421831_10650"/>
<dbReference type="EMBL" id="FNYH01000006">
    <property type="protein sequence ID" value="SEI64046.1"/>
    <property type="molecule type" value="Genomic_DNA"/>
</dbReference>
<proteinExistence type="inferred from homology"/>